<protein>
    <submittedName>
        <fullName evidence="2">Uncharacterized protein</fullName>
    </submittedName>
</protein>
<keyword evidence="3" id="KW-1185">Reference proteome</keyword>
<evidence type="ECO:0000313" key="2">
    <source>
        <dbReference type="EMBL" id="KAH0552232.1"/>
    </source>
</evidence>
<reference evidence="2 3" key="1">
    <citation type="journal article" date="2021" name="J. Hered.">
        <title>A chromosome-level genome assembly of the parasitoid wasp, Cotesia glomerata (Hymenoptera: Braconidae).</title>
        <authorList>
            <person name="Pinto B.J."/>
            <person name="Weis J.J."/>
            <person name="Gamble T."/>
            <person name="Ode P.J."/>
            <person name="Paul R."/>
            <person name="Zaspel J.M."/>
        </authorList>
    </citation>
    <scope>NUCLEOTIDE SEQUENCE [LARGE SCALE GENOMIC DNA]</scope>
    <source>
        <strain evidence="2">CgM1</strain>
    </source>
</reference>
<feature type="compositionally biased region" description="Basic and acidic residues" evidence="1">
    <location>
        <begin position="35"/>
        <end position="47"/>
    </location>
</feature>
<organism evidence="2 3">
    <name type="scientific">Cotesia glomerata</name>
    <name type="common">Lepidopteran parasitic wasp</name>
    <name type="synonym">Apanteles glomeratus</name>
    <dbReference type="NCBI Taxonomy" id="32391"/>
    <lineage>
        <taxon>Eukaryota</taxon>
        <taxon>Metazoa</taxon>
        <taxon>Ecdysozoa</taxon>
        <taxon>Arthropoda</taxon>
        <taxon>Hexapoda</taxon>
        <taxon>Insecta</taxon>
        <taxon>Pterygota</taxon>
        <taxon>Neoptera</taxon>
        <taxon>Endopterygota</taxon>
        <taxon>Hymenoptera</taxon>
        <taxon>Apocrita</taxon>
        <taxon>Ichneumonoidea</taxon>
        <taxon>Braconidae</taxon>
        <taxon>Microgastrinae</taxon>
        <taxon>Cotesia</taxon>
    </lineage>
</organism>
<proteinExistence type="predicted"/>
<comment type="caution">
    <text evidence="2">The sequence shown here is derived from an EMBL/GenBank/DDBJ whole genome shotgun (WGS) entry which is preliminary data.</text>
</comment>
<feature type="region of interest" description="Disordered" evidence="1">
    <location>
        <begin position="1"/>
        <end position="52"/>
    </location>
</feature>
<sequence>MSSDESDTEITGDEIIHHSSPSTSTAIQTPLPQFEDARPGETHEKMSTDLPDNDSFILIESNENLEVNENSSLLQSTEHNDVDVTRFGSKTIHPRQIIPATNQTIDY</sequence>
<accession>A0AAV7I221</accession>
<evidence type="ECO:0000256" key="1">
    <source>
        <dbReference type="SAM" id="MobiDB-lite"/>
    </source>
</evidence>
<dbReference type="Proteomes" id="UP000826195">
    <property type="component" value="Unassembled WGS sequence"/>
</dbReference>
<feature type="compositionally biased region" description="Acidic residues" evidence="1">
    <location>
        <begin position="1"/>
        <end position="12"/>
    </location>
</feature>
<dbReference type="EMBL" id="JAHXZJ010001492">
    <property type="protein sequence ID" value="KAH0552232.1"/>
    <property type="molecule type" value="Genomic_DNA"/>
</dbReference>
<evidence type="ECO:0000313" key="3">
    <source>
        <dbReference type="Proteomes" id="UP000826195"/>
    </source>
</evidence>
<feature type="compositionally biased region" description="Polar residues" evidence="1">
    <location>
        <begin position="19"/>
        <end position="31"/>
    </location>
</feature>
<dbReference type="AlphaFoldDB" id="A0AAV7I221"/>
<name>A0AAV7I221_COTGL</name>
<gene>
    <name evidence="2" type="ORF">KQX54_007499</name>
</gene>